<dbReference type="HOGENOM" id="CLU_090683_1_1_1"/>
<comment type="subcellular location">
    <subcellularLocation>
        <location evidence="1 8">Secreted</location>
    </subcellularLocation>
</comment>
<dbReference type="PRINTS" id="PR00389">
    <property type="entry name" value="PHPHLIPASEA2"/>
</dbReference>
<dbReference type="AlphaFoldDB" id="H3BIC9"/>
<dbReference type="InterPro" id="IPR033113">
    <property type="entry name" value="PLA2_histidine"/>
</dbReference>
<dbReference type="EMBL" id="AFYH01005574">
    <property type="status" value="NOT_ANNOTATED_CDS"/>
    <property type="molecule type" value="Genomic_DNA"/>
</dbReference>
<dbReference type="InterPro" id="IPR036444">
    <property type="entry name" value="PLipase_A2_dom_sf"/>
</dbReference>
<evidence type="ECO:0000256" key="4">
    <source>
        <dbReference type="PIRSR" id="PIRSR601211-1"/>
    </source>
</evidence>
<dbReference type="STRING" id="7897.ENSLACP00000021650"/>
<feature type="chain" id="PRO_5001390623" description="Phospholipase A2" evidence="8">
    <location>
        <begin position="19"/>
        <end position="155"/>
    </location>
</feature>
<dbReference type="OMA" id="NLYGCHC"/>
<keyword evidence="2 8" id="KW-0964">Secreted</keyword>
<reference evidence="10" key="2">
    <citation type="submission" date="2025-08" db="UniProtKB">
        <authorList>
            <consortium name="Ensembl"/>
        </authorList>
    </citation>
    <scope>IDENTIFICATION</scope>
</reference>
<dbReference type="Ensembl" id="ENSLACT00000021791.1">
    <property type="protein sequence ID" value="ENSLACP00000021650.1"/>
    <property type="gene ID" value="ENSLACG00000019022.1"/>
</dbReference>
<dbReference type="GeneTree" id="ENSGT00940000154885"/>
<comment type="cofactor">
    <cofactor evidence="5">
        <name>Ca(2+)</name>
        <dbReference type="ChEBI" id="CHEBI:29108"/>
    </cofactor>
    <text evidence="5">Binds 1 Ca(2+) ion per subunit.</text>
</comment>
<protein>
    <recommendedName>
        <fullName evidence="8">Phospholipase A2</fullName>
        <ecNumber evidence="8">3.1.1.4</ecNumber>
    </recommendedName>
</protein>
<feature type="domain" description="Phospholipase A2-like central" evidence="9">
    <location>
        <begin position="28"/>
        <end position="148"/>
    </location>
</feature>
<dbReference type="Gene3D" id="1.20.90.10">
    <property type="entry name" value="Phospholipase A2 domain"/>
    <property type="match status" value="1"/>
</dbReference>
<dbReference type="GO" id="GO:0006644">
    <property type="term" value="P:phospholipid metabolic process"/>
    <property type="evidence" value="ECO:0007669"/>
    <property type="project" value="InterPro"/>
</dbReference>
<name>H3BIC9_LATCH</name>
<keyword evidence="5" id="KW-0479">Metal-binding</keyword>
<dbReference type="Pfam" id="PF00068">
    <property type="entry name" value="Phospholip_A2_1"/>
    <property type="match status" value="1"/>
</dbReference>
<feature type="disulfide bond" evidence="6">
    <location>
        <begin position="109"/>
        <end position="120"/>
    </location>
</feature>
<accession>H3BIC9</accession>
<feature type="binding site" evidence="5">
    <location>
        <position position="58"/>
    </location>
    <ligand>
        <name>Ca(2+)</name>
        <dbReference type="ChEBI" id="CHEBI:29108"/>
    </ligand>
</feature>
<dbReference type="Proteomes" id="UP000008672">
    <property type="component" value="Unassembled WGS sequence"/>
</dbReference>
<feature type="disulfide bond" evidence="6">
    <location>
        <begin position="79"/>
        <end position="122"/>
    </location>
</feature>
<feature type="binding site" evidence="5">
    <location>
        <position position="77"/>
    </location>
    <ligand>
        <name>Ca(2+)</name>
        <dbReference type="ChEBI" id="CHEBI:29108"/>
    </ligand>
</feature>
<keyword evidence="11" id="KW-1185">Reference proteome</keyword>
<feature type="active site" evidence="4">
    <location>
        <position position="76"/>
    </location>
</feature>
<dbReference type="GO" id="GO:0005543">
    <property type="term" value="F:phospholipid binding"/>
    <property type="evidence" value="ECO:0007669"/>
    <property type="project" value="TreeGrafter"/>
</dbReference>
<evidence type="ECO:0000256" key="1">
    <source>
        <dbReference type="ARBA" id="ARBA00004613"/>
    </source>
</evidence>
<keyword evidence="5 8" id="KW-0106">Calcium</keyword>
<dbReference type="InParanoid" id="H3BIC9"/>
<feature type="disulfide bond" evidence="6">
    <location>
        <begin position="57"/>
        <end position="73"/>
    </location>
</feature>
<feature type="disulfide bond" evidence="6">
    <location>
        <begin position="72"/>
        <end position="129"/>
    </location>
</feature>
<evidence type="ECO:0000256" key="8">
    <source>
        <dbReference type="RuleBase" id="RU361236"/>
    </source>
</evidence>
<dbReference type="FunCoup" id="H3BIC9">
    <property type="interactions" value="404"/>
</dbReference>
<evidence type="ECO:0000256" key="6">
    <source>
        <dbReference type="PIRSR" id="PIRSR601211-3"/>
    </source>
</evidence>
<evidence type="ECO:0000256" key="2">
    <source>
        <dbReference type="ARBA" id="ARBA00022525"/>
    </source>
</evidence>
<feature type="disulfide bond" evidence="6">
    <location>
        <begin position="89"/>
        <end position="115"/>
    </location>
</feature>
<keyword evidence="3 6" id="KW-1015">Disulfide bond</keyword>
<evidence type="ECO:0000313" key="10">
    <source>
        <dbReference type="Ensembl" id="ENSLACP00000021650.1"/>
    </source>
</evidence>
<dbReference type="GO" id="GO:0005509">
    <property type="term" value="F:calcium ion binding"/>
    <property type="evidence" value="ECO:0007669"/>
    <property type="project" value="InterPro"/>
</dbReference>
<evidence type="ECO:0000256" key="7">
    <source>
        <dbReference type="RuleBase" id="RU003654"/>
    </source>
</evidence>
<feature type="disulfide bond" evidence="6">
    <location>
        <begin position="78"/>
        <end position="154"/>
    </location>
</feature>
<evidence type="ECO:0000313" key="11">
    <source>
        <dbReference type="Proteomes" id="UP000008672"/>
    </source>
</evidence>
<keyword evidence="8" id="KW-0443">Lipid metabolism</keyword>
<dbReference type="SMART" id="SM00085">
    <property type="entry name" value="PA2c"/>
    <property type="match status" value="1"/>
</dbReference>
<sequence>KLLLFTIITLYTLSTVKPGTSLSRVQRSLFDMAMTLKCYDKSLKIPLFKIYNYGCYCGFGGSGNHTDSVDQCCFIHDCCYRYARVNLRCGSKVKWSRYNYSCRKSQTKCLGKNICSRMACECDRQFAECLTTVTPNQQYYYYNKRLVRTRSPPCS</sequence>
<dbReference type="PANTHER" id="PTHR11716">
    <property type="entry name" value="PHOSPHOLIPASE A2 FAMILY MEMBER"/>
    <property type="match status" value="1"/>
</dbReference>
<dbReference type="InterPro" id="IPR033112">
    <property type="entry name" value="PLA2_Asp_AS"/>
</dbReference>
<feature type="signal peptide" evidence="8">
    <location>
        <begin position="1"/>
        <end position="18"/>
    </location>
</feature>
<evidence type="ECO:0000256" key="3">
    <source>
        <dbReference type="ARBA" id="ARBA00023157"/>
    </source>
</evidence>
<dbReference type="CDD" id="cd00125">
    <property type="entry name" value="PLA2c"/>
    <property type="match status" value="1"/>
</dbReference>
<feature type="binding site" evidence="5">
    <location>
        <position position="56"/>
    </location>
    <ligand>
        <name>Ca(2+)</name>
        <dbReference type="ChEBI" id="CHEBI:29108"/>
    </ligand>
</feature>
<dbReference type="PROSITE" id="PS00119">
    <property type="entry name" value="PA2_ASP"/>
    <property type="match status" value="1"/>
</dbReference>
<reference evidence="11" key="1">
    <citation type="submission" date="2011-08" db="EMBL/GenBank/DDBJ databases">
        <title>The draft genome of Latimeria chalumnae.</title>
        <authorList>
            <person name="Di Palma F."/>
            <person name="Alfoldi J."/>
            <person name="Johnson J."/>
            <person name="Berlin A."/>
            <person name="Gnerre S."/>
            <person name="Jaffe D."/>
            <person name="MacCallum I."/>
            <person name="Young S."/>
            <person name="Walker B.J."/>
            <person name="Lander E."/>
            <person name="Lindblad-Toh K."/>
        </authorList>
    </citation>
    <scope>NUCLEOTIDE SEQUENCE [LARGE SCALE GENOMIC DNA]</scope>
    <source>
        <strain evidence="11">Wild caught</strain>
    </source>
</reference>
<dbReference type="GO" id="GO:0047498">
    <property type="term" value="F:calcium-dependent phospholipase A2 activity"/>
    <property type="evidence" value="ECO:0007669"/>
    <property type="project" value="TreeGrafter"/>
</dbReference>
<feature type="active site" evidence="4">
    <location>
        <position position="123"/>
    </location>
</feature>
<keyword evidence="8" id="KW-0378">Hydrolase</keyword>
<dbReference type="eggNOG" id="KOG4087">
    <property type="taxonomic scope" value="Eukaryota"/>
</dbReference>
<comment type="catalytic activity">
    <reaction evidence="8">
        <text>a 1,2-diacyl-sn-glycero-3-phosphocholine + H2O = a 1-acyl-sn-glycero-3-phosphocholine + a fatty acid + H(+)</text>
        <dbReference type="Rhea" id="RHEA:15801"/>
        <dbReference type="ChEBI" id="CHEBI:15377"/>
        <dbReference type="ChEBI" id="CHEBI:15378"/>
        <dbReference type="ChEBI" id="CHEBI:28868"/>
        <dbReference type="ChEBI" id="CHEBI:57643"/>
        <dbReference type="ChEBI" id="CHEBI:58168"/>
        <dbReference type="EC" id="3.1.1.4"/>
    </reaction>
</comment>
<proteinExistence type="inferred from homology"/>
<keyword evidence="8" id="KW-0732">Signal</keyword>
<dbReference type="SUPFAM" id="SSF48619">
    <property type="entry name" value="Phospholipase A2, PLA2"/>
    <property type="match status" value="1"/>
</dbReference>
<dbReference type="GO" id="GO:0016042">
    <property type="term" value="P:lipid catabolic process"/>
    <property type="evidence" value="ECO:0007669"/>
    <property type="project" value="InterPro"/>
</dbReference>
<dbReference type="GO" id="GO:0005576">
    <property type="term" value="C:extracellular region"/>
    <property type="evidence" value="ECO:0007669"/>
    <property type="project" value="UniProtKB-SubCell"/>
</dbReference>
<feature type="binding site" evidence="5">
    <location>
        <position position="60"/>
    </location>
    <ligand>
        <name>Ca(2+)</name>
        <dbReference type="ChEBI" id="CHEBI:29108"/>
    </ligand>
</feature>
<comment type="similarity">
    <text evidence="7">Belongs to the phospholipase A2 family.</text>
</comment>
<evidence type="ECO:0000259" key="9">
    <source>
        <dbReference type="SMART" id="SM00085"/>
    </source>
</evidence>
<dbReference type="InterPro" id="IPR001211">
    <property type="entry name" value="PLA2"/>
</dbReference>
<dbReference type="GO" id="GO:0050482">
    <property type="term" value="P:arachidonate secretion"/>
    <property type="evidence" value="ECO:0007669"/>
    <property type="project" value="InterPro"/>
</dbReference>
<dbReference type="PROSITE" id="PS00118">
    <property type="entry name" value="PA2_HIS"/>
    <property type="match status" value="1"/>
</dbReference>
<evidence type="ECO:0000256" key="5">
    <source>
        <dbReference type="PIRSR" id="PIRSR601211-2"/>
    </source>
</evidence>
<dbReference type="EC" id="3.1.1.4" evidence="8"/>
<dbReference type="Bgee" id="ENSLACG00000019022">
    <property type="expression patterns" value="Expressed in post-anal tail muscle and 3 other cell types or tissues"/>
</dbReference>
<organism evidence="10 11">
    <name type="scientific">Latimeria chalumnae</name>
    <name type="common">Coelacanth</name>
    <dbReference type="NCBI Taxonomy" id="7897"/>
    <lineage>
        <taxon>Eukaryota</taxon>
        <taxon>Metazoa</taxon>
        <taxon>Chordata</taxon>
        <taxon>Craniata</taxon>
        <taxon>Vertebrata</taxon>
        <taxon>Euteleostomi</taxon>
        <taxon>Coelacanthiformes</taxon>
        <taxon>Coelacanthidae</taxon>
        <taxon>Latimeria</taxon>
    </lineage>
</organism>
<reference evidence="10" key="3">
    <citation type="submission" date="2025-09" db="UniProtKB">
        <authorList>
            <consortium name="Ensembl"/>
        </authorList>
    </citation>
    <scope>IDENTIFICATION</scope>
</reference>
<dbReference type="InterPro" id="IPR016090">
    <property type="entry name" value="PLA2-like_dom"/>
</dbReference>
<dbReference type="PANTHER" id="PTHR11716:SF4">
    <property type="entry name" value="GROUP 10 SECRETORY PHOSPHOLIPASE A2"/>
    <property type="match status" value="1"/>
</dbReference>